<reference evidence="2 3" key="1">
    <citation type="submission" date="2022-03" db="EMBL/GenBank/DDBJ databases">
        <title>Rhizobium SSM4.3 sp. nov., isolated from Sediment (Gouqi Island).</title>
        <authorList>
            <person name="Chen G."/>
        </authorList>
    </citation>
    <scope>NUCLEOTIDE SEQUENCE [LARGE SCALE GENOMIC DNA]</scope>
    <source>
        <strain evidence="2 3">SSM4.3</strain>
        <plasmid evidence="2">unnamed</plasmid>
    </source>
</reference>
<comment type="caution">
    <text evidence="2">The sequence shown here is derived from an EMBL/GenBank/DDBJ whole genome shotgun (WGS) entry which is preliminary data.</text>
</comment>
<dbReference type="EMBL" id="JALAYX010000006">
    <property type="protein sequence ID" value="MCJ8240626.1"/>
    <property type="molecule type" value="Genomic_DNA"/>
</dbReference>
<dbReference type="InterPro" id="IPR052043">
    <property type="entry name" value="PolySaccharide_Degr_Enz"/>
</dbReference>
<dbReference type="GO" id="GO:0016787">
    <property type="term" value="F:hydrolase activity"/>
    <property type="evidence" value="ECO:0007669"/>
    <property type="project" value="UniProtKB-KW"/>
</dbReference>
<geneLocation type="plasmid" evidence="2">
    <name>unnamed</name>
</geneLocation>
<proteinExistence type="predicted"/>
<dbReference type="PANTHER" id="PTHR33886:SF8">
    <property type="entry name" value="UNSATURATED RHAMNOGALACTURONAN HYDROLASE (EUROFUNG)"/>
    <property type="match status" value="1"/>
</dbReference>
<sequence>MTLSDYFDRFAEGYQPYKGASWCYEDGCIYRGLELLSASTGEARWMAHLHRLADRQIGPDGALLGYEPREYNIDHILSGRALFALHRDTGEDRYLRAADRLFSQLQTHPRLPAGNYWHKQRYPHQVWLDGLYMGLPFQIEYGQVTGQPGLIVDALQQFATALALTSAPGGLFVHGYDDARAQTWADPLTGKSQAVWARAVGWLAMALVDALALLPMDEGNATLRLRLACLLDAIIARQTGTGLWMQVLDAPDLEGNYEETSASAMFAYALLRAARLGLAPGSDTVCLAAAGRRAYDAIRDFKLETGADGIARLGGIVHVAGLGGFEGRYRDGSPGYYLTEPVVFDDAKGVGPLMMAHSEVVIAGEKTGNGLWGRKLS</sequence>
<evidence type="ECO:0000313" key="3">
    <source>
        <dbReference type="Proteomes" id="UP001522662"/>
    </source>
</evidence>
<dbReference type="InterPro" id="IPR012341">
    <property type="entry name" value="6hp_glycosidase-like_sf"/>
</dbReference>
<accession>A0ABT0D5F0</accession>
<keyword evidence="3" id="KW-1185">Reference proteome</keyword>
<dbReference type="Gene3D" id="1.50.10.10">
    <property type="match status" value="1"/>
</dbReference>
<evidence type="ECO:0000256" key="1">
    <source>
        <dbReference type="ARBA" id="ARBA00022801"/>
    </source>
</evidence>
<dbReference type="InterPro" id="IPR008928">
    <property type="entry name" value="6-hairpin_glycosidase_sf"/>
</dbReference>
<keyword evidence="2" id="KW-0614">Plasmid</keyword>
<evidence type="ECO:0000313" key="2">
    <source>
        <dbReference type="EMBL" id="MCJ8240626.1"/>
    </source>
</evidence>
<organism evidence="2 3">
    <name type="scientific">Peteryoungia algae</name>
    <dbReference type="NCBI Taxonomy" id="2919917"/>
    <lineage>
        <taxon>Bacteria</taxon>
        <taxon>Pseudomonadati</taxon>
        <taxon>Pseudomonadota</taxon>
        <taxon>Alphaproteobacteria</taxon>
        <taxon>Hyphomicrobiales</taxon>
        <taxon>Rhizobiaceae</taxon>
        <taxon>Peteryoungia</taxon>
    </lineage>
</organism>
<dbReference type="Proteomes" id="UP001522662">
    <property type="component" value="Unassembled WGS sequence"/>
</dbReference>
<gene>
    <name evidence="2" type="ORF">MKJ03_20010</name>
</gene>
<dbReference type="Pfam" id="PF07470">
    <property type="entry name" value="Glyco_hydro_88"/>
    <property type="match status" value="1"/>
</dbReference>
<dbReference type="SUPFAM" id="SSF48208">
    <property type="entry name" value="Six-hairpin glycosidases"/>
    <property type="match status" value="1"/>
</dbReference>
<name>A0ABT0D5F0_9HYPH</name>
<keyword evidence="1 2" id="KW-0378">Hydrolase</keyword>
<dbReference type="PANTHER" id="PTHR33886">
    <property type="entry name" value="UNSATURATED RHAMNOGALACTURONAN HYDROLASE (EUROFUNG)"/>
    <property type="match status" value="1"/>
</dbReference>
<dbReference type="RefSeq" id="WP_245137935.1">
    <property type="nucleotide sequence ID" value="NZ_CP128477.1"/>
</dbReference>
<protein>
    <submittedName>
        <fullName evidence="2">Glycoside hydrolase family 88 protein</fullName>
    </submittedName>
</protein>
<dbReference type="InterPro" id="IPR010905">
    <property type="entry name" value="Glyco_hydro_88"/>
</dbReference>